<dbReference type="RefSeq" id="WP_032099201.1">
    <property type="nucleotide sequence ID" value="NZ_BFCJ01000051.1"/>
</dbReference>
<protein>
    <submittedName>
        <fullName evidence="1">Type I-F CRISPR-associated endoribonuclease Cas6/Csy4</fullName>
    </submittedName>
</protein>
<comment type="caution">
    <text evidence="1">The sequence shown here is derived from an EMBL/GenBank/DDBJ whole genome shotgun (WGS) entry which is preliminary data.</text>
</comment>
<accession>A0A8I0U6L7</accession>
<evidence type="ECO:0000313" key="2">
    <source>
        <dbReference type="Proteomes" id="UP000650477"/>
    </source>
</evidence>
<dbReference type="AlphaFoldDB" id="A0A8I0U6L7"/>
<dbReference type="NCBIfam" id="TIGR02563">
    <property type="entry name" value="cas_Csy4"/>
    <property type="match status" value="1"/>
</dbReference>
<evidence type="ECO:0000313" key="1">
    <source>
        <dbReference type="EMBL" id="MBE8614217.1"/>
    </source>
</evidence>
<dbReference type="EMBL" id="PKLF01000020">
    <property type="protein sequence ID" value="MBE8614217.1"/>
    <property type="molecule type" value="Genomic_DNA"/>
</dbReference>
<sequence>MRFYQTITILPDALISAVFLRQQIWRQLHLILAENKTGENSSAVAVAFPDYCRKPQTPGNRLRLLAGDYPSLAELGLSVRLAAFYPYIRLSGILPVPEKTLPVSYIREHVKGLRRSQTAGAGRLFIPETLPFIWTKSLSGGRHHRLFPFFIRKLDAKSAAEGRFTCYGLSHKRTESGRVATVPHF</sequence>
<proteinExistence type="predicted"/>
<dbReference type="GO" id="GO:0004519">
    <property type="term" value="F:endonuclease activity"/>
    <property type="evidence" value="ECO:0007669"/>
    <property type="project" value="InterPro"/>
</dbReference>
<dbReference type="InterPro" id="IPR013396">
    <property type="entry name" value="CRISPR-assoc_prot_Csy4"/>
</dbReference>
<dbReference type="InterPro" id="IPR042564">
    <property type="entry name" value="CRISPR-Cas6/Csy4_sf"/>
</dbReference>
<dbReference type="Proteomes" id="UP000650477">
    <property type="component" value="Unassembled WGS sequence"/>
</dbReference>
<organism evidence="1 2">
    <name type="scientific">Morganella morganii</name>
    <name type="common">Proteus morganii</name>
    <dbReference type="NCBI Taxonomy" id="582"/>
    <lineage>
        <taxon>Bacteria</taxon>
        <taxon>Pseudomonadati</taxon>
        <taxon>Pseudomonadota</taxon>
        <taxon>Gammaproteobacteria</taxon>
        <taxon>Enterobacterales</taxon>
        <taxon>Morganellaceae</taxon>
        <taxon>Morganella</taxon>
    </lineage>
</organism>
<dbReference type="Gene3D" id="3.30.70.2540">
    <property type="entry name" value="CRISPR-associated endoribonuclease Cas6/Csy4"/>
    <property type="match status" value="1"/>
</dbReference>
<dbReference type="Pfam" id="PF09618">
    <property type="entry name" value="Cas_Csy4"/>
    <property type="match status" value="1"/>
</dbReference>
<dbReference type="GO" id="GO:0043571">
    <property type="term" value="P:maintenance of CRISPR repeat elements"/>
    <property type="evidence" value="ECO:0007669"/>
    <property type="project" value="InterPro"/>
</dbReference>
<reference evidence="1" key="1">
    <citation type="submission" date="2017-12" db="EMBL/GenBank/DDBJ databases">
        <title>Genome sequencing and analysis.</title>
        <authorList>
            <person name="Huang Y.-T."/>
        </authorList>
    </citation>
    <scope>NUCLEOTIDE SEQUENCE</scope>
    <source>
        <strain evidence="1">VGH116</strain>
    </source>
</reference>
<gene>
    <name evidence="1" type="primary">cas6f</name>
    <name evidence="1" type="ORF">CYG68_17735</name>
</gene>
<name>A0A8I0U6L7_MORMO</name>